<protein>
    <submittedName>
        <fullName evidence="4">Tyrosine-protein phosphatase 1 (inferred by orthology to a C. elegans protein)</fullName>
    </submittedName>
</protein>
<dbReference type="Pfam" id="PF00595">
    <property type="entry name" value="PDZ"/>
    <property type="match status" value="1"/>
</dbReference>
<dbReference type="Proteomes" id="UP000267096">
    <property type="component" value="Unassembled WGS sequence"/>
</dbReference>
<dbReference type="PROSITE" id="PS50106">
    <property type="entry name" value="PDZ"/>
    <property type="match status" value="1"/>
</dbReference>
<evidence type="ECO:0000313" key="3">
    <source>
        <dbReference type="Proteomes" id="UP000267096"/>
    </source>
</evidence>
<dbReference type="PANTHER" id="PTHR45706:SF4">
    <property type="entry name" value="TYROSINE-PROTEIN PHOSPHATASE"/>
    <property type="match status" value="1"/>
</dbReference>
<dbReference type="InterPro" id="IPR001478">
    <property type="entry name" value="PDZ"/>
</dbReference>
<reference evidence="4" key="1">
    <citation type="submission" date="2017-02" db="UniProtKB">
        <authorList>
            <consortium name="WormBaseParasite"/>
        </authorList>
    </citation>
    <scope>IDENTIFICATION</scope>
</reference>
<sequence length="162" mass="18006">MKPDSQGRFGFNVKGGADQNYPIIVSRVANGSAADRCNPRLNEGDQVLMINGVDVTSMAHDQVVRFIRSVRETIKAELVLTIRPNVYRCGDEIEEPDVICVPETPHVSSSVPRSDLLSQSLLLLKESLVSGKVISQFDVRLQLNASYSLYITYNRNFDDAFS</sequence>
<feature type="domain" description="PDZ" evidence="1">
    <location>
        <begin position="1"/>
        <end position="78"/>
    </location>
</feature>
<proteinExistence type="predicted"/>
<evidence type="ECO:0000259" key="1">
    <source>
        <dbReference type="PROSITE" id="PS50106"/>
    </source>
</evidence>
<evidence type="ECO:0000313" key="2">
    <source>
        <dbReference type="EMBL" id="VDK19662.1"/>
    </source>
</evidence>
<dbReference type="AlphaFoldDB" id="A0A0M3J400"/>
<gene>
    <name evidence="2" type="ORF">ASIM_LOCUS2133</name>
</gene>
<dbReference type="OrthoDB" id="5854685at2759"/>
<dbReference type="SUPFAM" id="SSF50156">
    <property type="entry name" value="PDZ domain-like"/>
    <property type="match status" value="1"/>
</dbReference>
<name>A0A0M3J400_ANISI</name>
<reference evidence="2 3" key="2">
    <citation type="submission" date="2018-11" db="EMBL/GenBank/DDBJ databases">
        <authorList>
            <consortium name="Pathogen Informatics"/>
        </authorList>
    </citation>
    <scope>NUCLEOTIDE SEQUENCE [LARGE SCALE GENOMIC DNA]</scope>
</reference>
<evidence type="ECO:0000313" key="4">
    <source>
        <dbReference type="WBParaSite" id="ASIM_0000226401-mRNA-1"/>
    </source>
</evidence>
<organism evidence="4">
    <name type="scientific">Anisakis simplex</name>
    <name type="common">Herring worm</name>
    <dbReference type="NCBI Taxonomy" id="6269"/>
    <lineage>
        <taxon>Eukaryota</taxon>
        <taxon>Metazoa</taxon>
        <taxon>Ecdysozoa</taxon>
        <taxon>Nematoda</taxon>
        <taxon>Chromadorea</taxon>
        <taxon>Rhabditida</taxon>
        <taxon>Spirurina</taxon>
        <taxon>Ascaridomorpha</taxon>
        <taxon>Ascaridoidea</taxon>
        <taxon>Anisakidae</taxon>
        <taxon>Anisakis</taxon>
        <taxon>Anisakis simplex complex</taxon>
    </lineage>
</organism>
<dbReference type="GO" id="GO:0004725">
    <property type="term" value="F:protein tyrosine phosphatase activity"/>
    <property type="evidence" value="ECO:0007669"/>
    <property type="project" value="TreeGrafter"/>
</dbReference>
<keyword evidence="3" id="KW-1185">Reference proteome</keyword>
<dbReference type="SMART" id="SM00228">
    <property type="entry name" value="PDZ"/>
    <property type="match status" value="1"/>
</dbReference>
<accession>A0A0M3J400</accession>
<dbReference type="Gene3D" id="2.30.42.10">
    <property type="match status" value="1"/>
</dbReference>
<dbReference type="EMBL" id="UYRR01002703">
    <property type="protein sequence ID" value="VDK19662.1"/>
    <property type="molecule type" value="Genomic_DNA"/>
</dbReference>
<dbReference type="WBParaSite" id="ASIM_0000226401-mRNA-1">
    <property type="protein sequence ID" value="ASIM_0000226401-mRNA-1"/>
    <property type="gene ID" value="ASIM_0000226401"/>
</dbReference>
<dbReference type="PANTHER" id="PTHR45706">
    <property type="entry name" value="TYROSINE-PROTEIN PHOSPHATASE"/>
    <property type="match status" value="1"/>
</dbReference>
<dbReference type="InterPro" id="IPR036034">
    <property type="entry name" value="PDZ_sf"/>
</dbReference>